<protein>
    <submittedName>
        <fullName evidence="6">6-phosphogluconate dehydrogenase, NAD-binding</fullName>
    </submittedName>
</protein>
<dbReference type="PANTHER" id="PTHR43060:SF15">
    <property type="entry name" value="3-HYDROXYISOBUTYRATE DEHYDROGENASE-LIKE 1, MITOCHONDRIAL-RELATED"/>
    <property type="match status" value="1"/>
</dbReference>
<organism evidence="6 7">
    <name type="scientific">Albidiferax ferrireducens (strain ATCC BAA-621 / DSM 15236 / T118)</name>
    <name type="common">Rhodoferax ferrireducens</name>
    <dbReference type="NCBI Taxonomy" id="338969"/>
    <lineage>
        <taxon>Bacteria</taxon>
        <taxon>Pseudomonadati</taxon>
        <taxon>Pseudomonadota</taxon>
        <taxon>Betaproteobacteria</taxon>
        <taxon>Burkholderiales</taxon>
        <taxon>Comamonadaceae</taxon>
        <taxon>Rhodoferax</taxon>
    </lineage>
</organism>
<dbReference type="PANTHER" id="PTHR43060">
    <property type="entry name" value="3-HYDROXYISOBUTYRATE DEHYDROGENASE-LIKE 1, MITOCHONDRIAL-RELATED"/>
    <property type="match status" value="1"/>
</dbReference>
<dbReference type="GO" id="GO:0016491">
    <property type="term" value="F:oxidoreductase activity"/>
    <property type="evidence" value="ECO:0007669"/>
    <property type="project" value="UniProtKB-KW"/>
</dbReference>
<dbReference type="EMBL" id="CP000267">
    <property type="protein sequence ID" value="ABD68770.1"/>
    <property type="molecule type" value="Genomic_DNA"/>
</dbReference>
<reference evidence="7" key="1">
    <citation type="submission" date="2006-02" db="EMBL/GenBank/DDBJ databases">
        <title>Complete sequence of chromosome of Rhodoferax ferrireducens DSM 15236.</title>
        <authorList>
            <person name="Copeland A."/>
            <person name="Lucas S."/>
            <person name="Lapidus A."/>
            <person name="Barry K."/>
            <person name="Detter J.C."/>
            <person name="Glavina del Rio T."/>
            <person name="Hammon N."/>
            <person name="Israni S."/>
            <person name="Pitluck S."/>
            <person name="Brettin T."/>
            <person name="Bruce D."/>
            <person name="Han C."/>
            <person name="Tapia R."/>
            <person name="Gilna P."/>
            <person name="Kiss H."/>
            <person name="Schmutz J."/>
            <person name="Larimer F."/>
            <person name="Land M."/>
            <person name="Kyrpides N."/>
            <person name="Ivanova N."/>
            <person name="Richardson P."/>
        </authorList>
    </citation>
    <scope>NUCLEOTIDE SEQUENCE [LARGE SCALE GENOMIC DNA]</scope>
    <source>
        <strain evidence="7">ATCC BAA-621 / DSM 15236 / T118</strain>
    </source>
</reference>
<evidence type="ECO:0000313" key="7">
    <source>
        <dbReference type="Proteomes" id="UP000008332"/>
    </source>
</evidence>
<keyword evidence="7" id="KW-1185">Reference proteome</keyword>
<dbReference type="Proteomes" id="UP000008332">
    <property type="component" value="Chromosome"/>
</dbReference>
<dbReference type="RefSeq" id="WP_011463339.1">
    <property type="nucleotide sequence ID" value="NC_007908.1"/>
</dbReference>
<dbReference type="Gene3D" id="3.40.50.720">
    <property type="entry name" value="NAD(P)-binding Rossmann-like Domain"/>
    <property type="match status" value="1"/>
</dbReference>
<evidence type="ECO:0000256" key="1">
    <source>
        <dbReference type="ARBA" id="ARBA00023002"/>
    </source>
</evidence>
<dbReference type="InterPro" id="IPR029154">
    <property type="entry name" value="HIBADH-like_NADP-bd"/>
</dbReference>
<evidence type="ECO:0000259" key="4">
    <source>
        <dbReference type="Pfam" id="PF03446"/>
    </source>
</evidence>
<evidence type="ECO:0000256" key="3">
    <source>
        <dbReference type="PIRSR" id="PIRSR000103-1"/>
    </source>
</evidence>
<evidence type="ECO:0000259" key="5">
    <source>
        <dbReference type="Pfam" id="PF14833"/>
    </source>
</evidence>
<dbReference type="InterPro" id="IPR015815">
    <property type="entry name" value="HIBADH-related"/>
</dbReference>
<dbReference type="GO" id="GO:0050661">
    <property type="term" value="F:NADP binding"/>
    <property type="evidence" value="ECO:0007669"/>
    <property type="project" value="InterPro"/>
</dbReference>
<dbReference type="eggNOG" id="COG2084">
    <property type="taxonomic scope" value="Bacteria"/>
</dbReference>
<dbReference type="HOGENOM" id="CLU_035117_1_1_4"/>
<name>Q21ZN3_ALBFT</name>
<dbReference type="OrthoDB" id="9786703at2"/>
<dbReference type="Gene3D" id="1.10.1040.10">
    <property type="entry name" value="N-(1-d-carboxylethyl)-l-norvaline Dehydrogenase, domain 2"/>
    <property type="match status" value="1"/>
</dbReference>
<keyword evidence="2" id="KW-0520">NAD</keyword>
<dbReference type="Pfam" id="PF14833">
    <property type="entry name" value="NAD_binding_11"/>
    <property type="match status" value="1"/>
</dbReference>
<dbReference type="InterPro" id="IPR013328">
    <property type="entry name" value="6PGD_dom2"/>
</dbReference>
<keyword evidence="1" id="KW-0560">Oxidoreductase</keyword>
<dbReference type="InterPro" id="IPR008927">
    <property type="entry name" value="6-PGluconate_DH-like_C_sf"/>
</dbReference>
<dbReference type="PIRSF" id="PIRSF000103">
    <property type="entry name" value="HIBADH"/>
    <property type="match status" value="1"/>
</dbReference>
<gene>
    <name evidence="6" type="ordered locus">Rfer_1028</name>
</gene>
<dbReference type="STRING" id="338969.Rfer_1028"/>
<evidence type="ECO:0000256" key="2">
    <source>
        <dbReference type="ARBA" id="ARBA00023027"/>
    </source>
</evidence>
<dbReference type="Pfam" id="PF03446">
    <property type="entry name" value="NAD_binding_2"/>
    <property type="match status" value="1"/>
</dbReference>
<accession>Q21ZN3</accession>
<feature type="domain" description="3-hydroxyisobutyrate dehydrogenase-like NAD-binding" evidence="5">
    <location>
        <begin position="173"/>
        <end position="280"/>
    </location>
</feature>
<dbReference type="InterPro" id="IPR006115">
    <property type="entry name" value="6PGDH_NADP-bd"/>
</dbReference>
<evidence type="ECO:0000313" key="6">
    <source>
        <dbReference type="EMBL" id="ABD68770.1"/>
    </source>
</evidence>
<proteinExistence type="predicted"/>
<feature type="active site" evidence="3">
    <location>
        <position position="177"/>
    </location>
</feature>
<feature type="domain" description="6-phosphogluconate dehydrogenase NADP-binding" evidence="4">
    <location>
        <begin position="8"/>
        <end position="168"/>
    </location>
</feature>
<dbReference type="InterPro" id="IPR036291">
    <property type="entry name" value="NAD(P)-bd_dom_sf"/>
</dbReference>
<dbReference type="AlphaFoldDB" id="Q21ZN3"/>
<dbReference type="SUPFAM" id="SSF48179">
    <property type="entry name" value="6-phosphogluconate dehydrogenase C-terminal domain-like"/>
    <property type="match status" value="1"/>
</dbReference>
<dbReference type="KEGG" id="rfr:Rfer_1028"/>
<dbReference type="GO" id="GO:0051287">
    <property type="term" value="F:NAD binding"/>
    <property type="evidence" value="ECO:0007669"/>
    <property type="project" value="InterPro"/>
</dbReference>
<dbReference type="SUPFAM" id="SSF51735">
    <property type="entry name" value="NAD(P)-binding Rossmann-fold domains"/>
    <property type="match status" value="1"/>
</dbReference>
<sequence length="292" mass="30719">MQSNTSLRIGLIGLGLMGHGIGRNLLKNGFALTVMGNVNRAPVDSLVSLGANESKSVAELVDASDVVMLCVTGSPQVESLMNRDQGILQSIRPGQIVIDCSTSQPSSSAIINAALLEAGALFVDAPLGRTPAEAEAGKLNVMVGATPQLLEHIRPVLQAFCENIIHVGEVISAQKLKLINNFAVVGTAALLTEALRACDQVGVSRQAMYDLMSKGPLQGGLLQATVAEILRENYAGMKFSINNAYKDIGYFNNMLGATEAKNSLSSSLLDVLVNAVDQDLGDSYLPNLVKAV</sequence>